<gene>
    <name evidence="1" type="ORF">F7725_005540</name>
</gene>
<evidence type="ECO:0000313" key="1">
    <source>
        <dbReference type="EMBL" id="KAF3852185.1"/>
    </source>
</evidence>
<dbReference type="AlphaFoldDB" id="A0A7J5YRU8"/>
<comment type="caution">
    <text evidence="1">The sequence shown here is derived from an EMBL/GenBank/DDBJ whole genome shotgun (WGS) entry which is preliminary data.</text>
</comment>
<dbReference type="EMBL" id="JAAKFY010000009">
    <property type="protein sequence ID" value="KAF3852185.1"/>
    <property type="molecule type" value="Genomic_DNA"/>
</dbReference>
<keyword evidence="2" id="KW-1185">Reference proteome</keyword>
<name>A0A7J5YRU8_DISMA</name>
<proteinExistence type="predicted"/>
<evidence type="ECO:0000313" key="2">
    <source>
        <dbReference type="Proteomes" id="UP000518266"/>
    </source>
</evidence>
<dbReference type="Proteomes" id="UP000518266">
    <property type="component" value="Unassembled WGS sequence"/>
</dbReference>
<accession>A0A7J5YRU8</accession>
<organism evidence="1 2">
    <name type="scientific">Dissostichus mawsoni</name>
    <name type="common">Antarctic cod</name>
    <dbReference type="NCBI Taxonomy" id="36200"/>
    <lineage>
        <taxon>Eukaryota</taxon>
        <taxon>Metazoa</taxon>
        <taxon>Chordata</taxon>
        <taxon>Craniata</taxon>
        <taxon>Vertebrata</taxon>
        <taxon>Euteleostomi</taxon>
        <taxon>Actinopterygii</taxon>
        <taxon>Neopterygii</taxon>
        <taxon>Teleostei</taxon>
        <taxon>Neoteleostei</taxon>
        <taxon>Acanthomorphata</taxon>
        <taxon>Eupercaria</taxon>
        <taxon>Perciformes</taxon>
        <taxon>Notothenioidei</taxon>
        <taxon>Nototheniidae</taxon>
        <taxon>Dissostichus</taxon>
    </lineage>
</organism>
<reference evidence="1 2" key="1">
    <citation type="submission" date="2020-03" db="EMBL/GenBank/DDBJ databases">
        <title>Dissostichus mawsoni Genome sequencing and assembly.</title>
        <authorList>
            <person name="Park H."/>
        </authorList>
    </citation>
    <scope>NUCLEOTIDE SEQUENCE [LARGE SCALE GENOMIC DNA]</scope>
    <source>
        <strain evidence="1">DM0001</strain>
        <tissue evidence="1">Muscle</tissue>
    </source>
</reference>
<sequence length="155" mass="17942">MTQLFYYISAAVTKREEESTPRTRLALDMPAQLLGLILQVRPAVGLHRGEGALQLPGSTTDKASVLTEEVSESSTCLREDLRQCIRVFTPLLQQQQPTEKKQFYYSEQLQENKAFMDCRTPSWTFQVLSFSFSHIRLHTSTWKRAAHRHYDQHII</sequence>
<protein>
    <submittedName>
        <fullName evidence="1">Uncharacterized protein</fullName>
    </submittedName>
</protein>